<organism evidence="1 2">
    <name type="scientific">Pseudorhizobium tarimense</name>
    <dbReference type="NCBI Taxonomy" id="1079109"/>
    <lineage>
        <taxon>Bacteria</taxon>
        <taxon>Pseudomonadati</taxon>
        <taxon>Pseudomonadota</taxon>
        <taxon>Alphaproteobacteria</taxon>
        <taxon>Hyphomicrobiales</taxon>
        <taxon>Rhizobiaceae</taxon>
        <taxon>Rhizobium/Agrobacterium group</taxon>
        <taxon>Pseudorhizobium</taxon>
    </lineage>
</organism>
<evidence type="ECO:0000313" key="2">
    <source>
        <dbReference type="Proteomes" id="UP001549031"/>
    </source>
</evidence>
<dbReference type="Proteomes" id="UP001549031">
    <property type="component" value="Unassembled WGS sequence"/>
</dbReference>
<sequence>MAKRNNKDADIDVRLGRRVSQEVSVLLNEIEKEPVPDRLLDLAMELQKALADNLEKQPS</sequence>
<accession>A0ABV2H901</accession>
<protein>
    <recommendedName>
        <fullName evidence="3">Anti-sigma factor NepR domain-containing protein</fullName>
    </recommendedName>
</protein>
<name>A0ABV2H901_9HYPH</name>
<comment type="caution">
    <text evidence="1">The sequence shown here is derived from an EMBL/GenBank/DDBJ whole genome shotgun (WGS) entry which is preliminary data.</text>
</comment>
<dbReference type="RefSeq" id="WP_247244851.1">
    <property type="nucleotide sequence ID" value="NZ_JALJRA010000011.1"/>
</dbReference>
<reference evidence="1 2" key="1">
    <citation type="submission" date="2024-06" db="EMBL/GenBank/DDBJ databases">
        <title>Genomic Encyclopedia of Type Strains, Phase IV (KMG-IV): sequencing the most valuable type-strain genomes for metagenomic binning, comparative biology and taxonomic classification.</title>
        <authorList>
            <person name="Goeker M."/>
        </authorList>
    </citation>
    <scope>NUCLEOTIDE SEQUENCE [LARGE SCALE GENOMIC DNA]</scope>
    <source>
        <strain evidence="1 2">DSM 105042</strain>
    </source>
</reference>
<dbReference type="EMBL" id="JBEPLJ010000011">
    <property type="protein sequence ID" value="MET3587031.1"/>
    <property type="molecule type" value="Genomic_DNA"/>
</dbReference>
<keyword evidence="2" id="KW-1185">Reference proteome</keyword>
<evidence type="ECO:0008006" key="3">
    <source>
        <dbReference type="Google" id="ProtNLM"/>
    </source>
</evidence>
<evidence type="ECO:0000313" key="1">
    <source>
        <dbReference type="EMBL" id="MET3587031.1"/>
    </source>
</evidence>
<gene>
    <name evidence="1" type="ORF">ABID21_003153</name>
</gene>
<proteinExistence type="predicted"/>